<feature type="chain" id="PRO_5040743613" evidence="8">
    <location>
        <begin position="28"/>
        <end position="132"/>
    </location>
</feature>
<keyword evidence="4" id="KW-0646">Protease inhibitor</keyword>
<dbReference type="PROSITE" id="PS51318">
    <property type="entry name" value="TAT"/>
    <property type="match status" value="1"/>
</dbReference>
<reference evidence="10" key="1">
    <citation type="submission" date="2021-10" db="EMBL/GenBank/DDBJ databases">
        <title>Streptomonospora sp. nov., isolated from mangrove soil.</title>
        <authorList>
            <person name="Chen X."/>
            <person name="Ge X."/>
            <person name="Liu W."/>
        </authorList>
    </citation>
    <scope>NUCLEOTIDE SEQUENCE</scope>
    <source>
        <strain evidence="10">S1-112</strain>
    </source>
</reference>
<gene>
    <name evidence="10" type="ORF">LG943_23210</name>
</gene>
<evidence type="ECO:0000256" key="5">
    <source>
        <dbReference type="ARBA" id="ARBA00022900"/>
    </source>
</evidence>
<dbReference type="PROSITE" id="PS00999">
    <property type="entry name" value="SSI"/>
    <property type="match status" value="1"/>
</dbReference>
<comment type="subcellular location">
    <subcellularLocation>
        <location evidence="1">Secreted</location>
    </subcellularLocation>
</comment>
<evidence type="ECO:0000313" key="11">
    <source>
        <dbReference type="Proteomes" id="UP001140076"/>
    </source>
</evidence>
<dbReference type="InterPro" id="IPR036819">
    <property type="entry name" value="Subtilisin_inhibitor-like_sf"/>
</dbReference>
<evidence type="ECO:0000256" key="4">
    <source>
        <dbReference type="ARBA" id="ARBA00022690"/>
    </source>
</evidence>
<dbReference type="EMBL" id="JAJAQC010000051">
    <property type="protein sequence ID" value="MDA0567204.1"/>
    <property type="molecule type" value="Genomic_DNA"/>
</dbReference>
<dbReference type="RefSeq" id="WP_270074455.1">
    <property type="nucleotide sequence ID" value="NZ_JAJAQC010000051.1"/>
</dbReference>
<evidence type="ECO:0000256" key="6">
    <source>
        <dbReference type="ARBA" id="ARBA00023157"/>
    </source>
</evidence>
<dbReference type="GO" id="GO:0005576">
    <property type="term" value="C:extracellular region"/>
    <property type="evidence" value="ECO:0007669"/>
    <property type="project" value="UniProtKB-SubCell"/>
</dbReference>
<sequence length="132" mass="13585">MRNRRTAAVLALAAGLAAAAGSAPAQAAPEPRSHLDLTVERGDAGARSSTTLDCHPAGGSHPSADQACAALERAGGDFDQLGQTRHQQVCTMQYDPVRLSAAGTWEGKPVEWAMTFGNPCEAKGATDGVFPV</sequence>
<keyword evidence="11" id="KW-1185">Reference proteome</keyword>
<proteinExistence type="inferred from homology"/>
<evidence type="ECO:0000313" key="10">
    <source>
        <dbReference type="EMBL" id="MDA0567204.1"/>
    </source>
</evidence>
<comment type="similarity">
    <text evidence="2">Belongs to the protease inhibitor I16 (SSI) family.</text>
</comment>
<feature type="domain" description="Subtilisin inhibitor" evidence="9">
    <location>
        <begin position="33"/>
        <end position="118"/>
    </location>
</feature>
<organism evidence="10 11">
    <name type="scientific">Streptomonospora mangrovi</name>
    <dbReference type="NCBI Taxonomy" id="2883123"/>
    <lineage>
        <taxon>Bacteria</taxon>
        <taxon>Bacillati</taxon>
        <taxon>Actinomycetota</taxon>
        <taxon>Actinomycetes</taxon>
        <taxon>Streptosporangiales</taxon>
        <taxon>Nocardiopsidaceae</taxon>
        <taxon>Streptomonospora</taxon>
    </lineage>
</organism>
<keyword evidence="5" id="KW-0722">Serine protease inhibitor</keyword>
<name>A0A9X3NSF3_9ACTN</name>
<dbReference type="InterPro" id="IPR006311">
    <property type="entry name" value="TAT_signal"/>
</dbReference>
<dbReference type="Gene3D" id="3.30.350.10">
    <property type="entry name" value="Subtilisin inhibitor-like"/>
    <property type="match status" value="1"/>
</dbReference>
<dbReference type="GO" id="GO:0004867">
    <property type="term" value="F:serine-type endopeptidase inhibitor activity"/>
    <property type="evidence" value="ECO:0007669"/>
    <property type="project" value="UniProtKB-KW"/>
</dbReference>
<feature type="region of interest" description="Disordered" evidence="7">
    <location>
        <begin position="42"/>
        <end position="64"/>
    </location>
</feature>
<keyword evidence="8" id="KW-0732">Signal</keyword>
<keyword evidence="3" id="KW-0964">Secreted</keyword>
<dbReference type="Proteomes" id="UP001140076">
    <property type="component" value="Unassembled WGS sequence"/>
</dbReference>
<dbReference type="AlphaFoldDB" id="A0A9X3NSF3"/>
<evidence type="ECO:0000256" key="1">
    <source>
        <dbReference type="ARBA" id="ARBA00004613"/>
    </source>
</evidence>
<evidence type="ECO:0000256" key="2">
    <source>
        <dbReference type="ARBA" id="ARBA00010472"/>
    </source>
</evidence>
<dbReference type="Pfam" id="PF00720">
    <property type="entry name" value="SSI"/>
    <property type="match status" value="1"/>
</dbReference>
<evidence type="ECO:0000256" key="7">
    <source>
        <dbReference type="SAM" id="MobiDB-lite"/>
    </source>
</evidence>
<evidence type="ECO:0000256" key="8">
    <source>
        <dbReference type="SAM" id="SignalP"/>
    </source>
</evidence>
<feature type="signal peptide" evidence="8">
    <location>
        <begin position="1"/>
        <end position="27"/>
    </location>
</feature>
<accession>A0A9X3NSF3</accession>
<evidence type="ECO:0000259" key="9">
    <source>
        <dbReference type="Pfam" id="PF00720"/>
    </source>
</evidence>
<dbReference type="InterPro" id="IPR020054">
    <property type="entry name" value="Prot_inh_SSI_I16_CS"/>
</dbReference>
<evidence type="ECO:0000256" key="3">
    <source>
        <dbReference type="ARBA" id="ARBA00022525"/>
    </source>
</evidence>
<dbReference type="SUPFAM" id="SSF55399">
    <property type="entry name" value="Subtilisin inhibitor"/>
    <property type="match status" value="1"/>
</dbReference>
<protein>
    <submittedName>
        <fullName evidence="10">Subtilase-type protease inhibitor</fullName>
    </submittedName>
</protein>
<dbReference type="InterPro" id="IPR023549">
    <property type="entry name" value="Subtilisin_inhibitor"/>
</dbReference>
<comment type="caution">
    <text evidence="10">The sequence shown here is derived from an EMBL/GenBank/DDBJ whole genome shotgun (WGS) entry which is preliminary data.</text>
</comment>
<keyword evidence="6" id="KW-1015">Disulfide bond</keyword>